<dbReference type="PANTHER" id="PTHR37947:SF2">
    <property type="entry name" value="VON WILLEBRAND FACTOR TYPE A"/>
    <property type="match status" value="1"/>
</dbReference>
<organism evidence="3 4">
    <name type="scientific">Luteolibacter arcticus</name>
    <dbReference type="NCBI Taxonomy" id="1581411"/>
    <lineage>
        <taxon>Bacteria</taxon>
        <taxon>Pseudomonadati</taxon>
        <taxon>Verrucomicrobiota</taxon>
        <taxon>Verrucomicrobiia</taxon>
        <taxon>Verrucomicrobiales</taxon>
        <taxon>Verrucomicrobiaceae</taxon>
        <taxon>Luteolibacter</taxon>
    </lineage>
</organism>
<dbReference type="Gene3D" id="3.40.50.410">
    <property type="entry name" value="von Willebrand factor, type A domain"/>
    <property type="match status" value="1"/>
</dbReference>
<dbReference type="InterPro" id="IPR029062">
    <property type="entry name" value="Class_I_gatase-like"/>
</dbReference>
<dbReference type="SUPFAM" id="SSF53300">
    <property type="entry name" value="vWA-like"/>
    <property type="match status" value="2"/>
</dbReference>
<dbReference type="SUPFAM" id="SSF52317">
    <property type="entry name" value="Class I glutamine amidotransferase-like"/>
    <property type="match status" value="1"/>
</dbReference>
<dbReference type="EMBL" id="JAPDDT010000001">
    <property type="protein sequence ID" value="MCW1921522.1"/>
    <property type="molecule type" value="Genomic_DNA"/>
</dbReference>
<dbReference type="Pfam" id="PF00092">
    <property type="entry name" value="VWA"/>
    <property type="match status" value="1"/>
</dbReference>
<feature type="domain" description="VWFA" evidence="2">
    <location>
        <begin position="393"/>
        <end position="570"/>
    </location>
</feature>
<reference evidence="3 4" key="1">
    <citation type="submission" date="2022-10" db="EMBL/GenBank/DDBJ databases">
        <title>Luteolibacter arcticus strain CCTCC AB 2014275, whole genome shotgun sequencing project.</title>
        <authorList>
            <person name="Zhao G."/>
            <person name="Shen L."/>
        </authorList>
    </citation>
    <scope>NUCLEOTIDE SEQUENCE [LARGE SCALE GENOMIC DNA]</scope>
    <source>
        <strain evidence="3 4">CCTCC AB 2014275</strain>
    </source>
</reference>
<dbReference type="PANTHER" id="PTHR37947">
    <property type="entry name" value="BLL2462 PROTEIN"/>
    <property type="match status" value="1"/>
</dbReference>
<protein>
    <submittedName>
        <fullName evidence="3">VWA domain-containing protein</fullName>
    </submittedName>
</protein>
<dbReference type="PROSITE" id="PS50234">
    <property type="entry name" value="VWFA"/>
    <property type="match status" value="1"/>
</dbReference>
<comment type="caution">
    <text evidence="3">The sequence shown here is derived from an EMBL/GenBank/DDBJ whole genome shotgun (WGS) entry which is preliminary data.</text>
</comment>
<sequence length="902" mass="99097">MTFGSPEWFLLVPAFLFIGWFWKSLRLWSPLRLLLVLLAAFGLADPKVNVQEDALDLFVLLDRSDSTENLVDKNLVEWKRLLDQAKPSHRDEAHYFDYGAEIVEQGSDGTSFTGSRKLTRTGLALSHITALAKENRPARVLVFTDGFATEPLHEAAEQLQARGIPVDFRLIREETLDDFRLSRLELPERVQAGEPFLIAATVRGSSDTAVNLILRRGGQTLTETKVKLLQGVGRVEFTDRISRAGAFQYEAEVVVGSDSPFKDAHPGNNKASRWIEIAGGPRVLLVTKYADDPVAKVLASLDFTVDVVTNPADLRPGRLTGARAVIFNNVPAFEVPNDFLDALDFFVREQAGGFLMAGGKQSFGSGGYFQSSIDALLPVSMELKSEHRKLSVALAIVLDRSGSMSVGVGGGMVKMDLANNGAADAIGLLGPMDQVCVLAVDSAPETIIPLTEVKANQAKLQARARSVKSQGGGIFVYEGLKAAWDELKTSKSGTRHVILFSDANDSEEPGDYKRLLGEMKKEGCTVSVIGMGTKADVDSKLLEDIAKLGDGRIFFADQPVDIPRIFAQETVTIARSAFVEDPVGAQPTGRWAEISPKLLDWLPEVDGYNLSYLREDATHSLVSKDEYIAPLVAHAHRGLGRSAAVSFPLGGEFSQRIRDWKGYGDFVQTMTRFLMGTDLPPGIGLKHRLDGTRLTLDLLYDPEEWSQKLSKMPPKLRLLESGPGAAPYDVPWKRIAPGHFSVTKDLDEGAIVRGAIQVGEHALPFGPVTVGSSVEWAFEPERLAELRTVSAQTGGRELINLKEAWLRPPNRQDVSLRLWIALSMLGFLVLEALLTRTGWKMPLPAMPNFAPREKVVKPKKVKAAKAEPVFAKEEEKPVVTAETPSEESAERRSRYQRAKDRK</sequence>
<dbReference type="Proteomes" id="UP001320876">
    <property type="component" value="Unassembled WGS sequence"/>
</dbReference>
<feature type="region of interest" description="Disordered" evidence="1">
    <location>
        <begin position="867"/>
        <end position="902"/>
    </location>
</feature>
<dbReference type="InterPro" id="IPR036465">
    <property type="entry name" value="vWFA_dom_sf"/>
</dbReference>
<dbReference type="SMART" id="SM00327">
    <property type="entry name" value="VWA"/>
    <property type="match status" value="1"/>
</dbReference>
<evidence type="ECO:0000259" key="2">
    <source>
        <dbReference type="PROSITE" id="PS50234"/>
    </source>
</evidence>
<dbReference type="RefSeq" id="WP_264485631.1">
    <property type="nucleotide sequence ID" value="NZ_JAPDDT010000001.1"/>
</dbReference>
<accession>A0ABT3GD13</accession>
<keyword evidence="4" id="KW-1185">Reference proteome</keyword>
<gene>
    <name evidence="3" type="ORF">OKA05_03090</name>
</gene>
<dbReference type="CDD" id="cd00198">
    <property type="entry name" value="vWFA"/>
    <property type="match status" value="1"/>
</dbReference>
<name>A0ABT3GD13_9BACT</name>
<proteinExistence type="predicted"/>
<dbReference type="InterPro" id="IPR002035">
    <property type="entry name" value="VWF_A"/>
</dbReference>
<evidence type="ECO:0000256" key="1">
    <source>
        <dbReference type="SAM" id="MobiDB-lite"/>
    </source>
</evidence>
<evidence type="ECO:0000313" key="4">
    <source>
        <dbReference type="Proteomes" id="UP001320876"/>
    </source>
</evidence>
<evidence type="ECO:0000313" key="3">
    <source>
        <dbReference type="EMBL" id="MCW1921522.1"/>
    </source>
</evidence>